<keyword evidence="3" id="KW-0804">Transcription</keyword>
<dbReference type="InterPro" id="IPR000792">
    <property type="entry name" value="Tscrpt_reg_LuxR_C"/>
</dbReference>
<dbReference type="Pfam" id="PF13191">
    <property type="entry name" value="AAA_16"/>
    <property type="match status" value="1"/>
</dbReference>
<dbReference type="AlphaFoldDB" id="F8FDI3"/>
<organism evidence="5 6">
    <name type="scientific">Paenibacillus mucilaginosus (strain KNP414)</name>
    <dbReference type="NCBI Taxonomy" id="1036673"/>
    <lineage>
        <taxon>Bacteria</taxon>
        <taxon>Bacillati</taxon>
        <taxon>Bacillota</taxon>
        <taxon>Bacilli</taxon>
        <taxon>Bacillales</taxon>
        <taxon>Paenibacillaceae</taxon>
        <taxon>Paenibacillus</taxon>
    </lineage>
</organism>
<dbReference type="EMBL" id="CP002869">
    <property type="protein sequence ID" value="AEI42153.1"/>
    <property type="molecule type" value="Genomic_DNA"/>
</dbReference>
<dbReference type="Gene3D" id="1.10.10.10">
    <property type="entry name" value="Winged helix-like DNA-binding domain superfamily/Winged helix DNA-binding domain"/>
    <property type="match status" value="1"/>
</dbReference>
<proteinExistence type="predicted"/>
<sequence>MTLERITYRSGLPGASLADQLLVWNEASFVGRSFELQLFGQYLQSLSMYTERILHIYGTGGMGKSFLLSRCRRTSEEKGIPFLLTDLRDYTNTPERICARLLQLLGEGGAAPGLPEQEHCVRALNRLAADAPLVLAFDHYEEAGSLDSWFRESFLPALHANVLIVTSGRFPLEGPWKRLPGWRRLVLPIPLRELGYEECRAYAQLHGMTDEADIDRLWLRTLGHPLSLSLFTPLTREARKSPSAGDIPAGDFESLLTDWLREAPGVELRELVLAASVPRSFHQELLSGLLGEPVPSPLFERLIRLSFVEETAEGWQLHGLVRETASRVLQTRMPAAYEEYRRRTAAAFYASARRALERGQDASWDIAELLRAAGPPVLRAHYRHSRTTFNYYESVGLHNLAEAEDYIRRRREQARGWNVRCSTPGLESVYRFSFSAEETLYRLAGLRLEELVRLDPGAVKLLRRPGRETAGLSALLPIHSGTLPFLLEAPLSRAYFRSLTPQQLQAYDVPPEKKAGAFLFTTDVENLESEELRSDSIRLQFEWILGGQLLITSPPPLPYFIQAVEALGFRQAEGVMHTDHDGVTPSYTYLLDTRREKQLGFLHRMMESTDLTPRNTPAGAAVQPGPAHSLLTSREREVAEQLIQGRTNPEIAAGLFISEATVKKHVNAMLQKYGAKNRTQLAKALLEAPQPDQEK</sequence>
<reference evidence="5 6" key="2">
    <citation type="journal article" date="2013" name="Genome Announc.">
        <title>Genome Sequence of Growth-Improving Paenibacillus mucilaginosus Strain KNP414.</title>
        <authorList>
            <person name="Lu J.J."/>
            <person name="Wang J.F."/>
            <person name="Hu X.F."/>
        </authorList>
    </citation>
    <scope>NUCLEOTIDE SEQUENCE [LARGE SCALE GENOMIC DNA]</scope>
    <source>
        <strain evidence="5 6">KNP414</strain>
    </source>
</reference>
<dbReference type="CDD" id="cd06170">
    <property type="entry name" value="LuxR_C_like"/>
    <property type="match status" value="1"/>
</dbReference>
<evidence type="ECO:0000259" key="4">
    <source>
        <dbReference type="PROSITE" id="PS50043"/>
    </source>
</evidence>
<evidence type="ECO:0000256" key="3">
    <source>
        <dbReference type="ARBA" id="ARBA00023163"/>
    </source>
</evidence>
<dbReference type="InterPro" id="IPR027417">
    <property type="entry name" value="P-loop_NTPase"/>
</dbReference>
<dbReference type="PATRIC" id="fig|1036673.3.peg.3310"/>
<dbReference type="Pfam" id="PF00196">
    <property type="entry name" value="GerE"/>
    <property type="match status" value="1"/>
</dbReference>
<evidence type="ECO:0000313" key="5">
    <source>
        <dbReference type="EMBL" id="AEI42153.1"/>
    </source>
</evidence>
<dbReference type="RefSeq" id="WP_013917310.1">
    <property type="nucleotide sequence ID" value="NC_015690.1"/>
</dbReference>
<dbReference type="SUPFAM" id="SSF52540">
    <property type="entry name" value="P-loop containing nucleoside triphosphate hydrolases"/>
    <property type="match status" value="1"/>
</dbReference>
<dbReference type="SMART" id="SM00421">
    <property type="entry name" value="HTH_LUXR"/>
    <property type="match status" value="1"/>
</dbReference>
<dbReference type="InterPro" id="IPR041664">
    <property type="entry name" value="AAA_16"/>
</dbReference>
<name>F8FDI3_PAEMK</name>
<dbReference type="PRINTS" id="PR00038">
    <property type="entry name" value="HTHLUXR"/>
</dbReference>
<protein>
    <submittedName>
        <fullName evidence="5">Transcriptional regulator, LuxR family</fullName>
    </submittedName>
</protein>
<dbReference type="Proteomes" id="UP000006620">
    <property type="component" value="Chromosome"/>
</dbReference>
<evidence type="ECO:0000256" key="1">
    <source>
        <dbReference type="ARBA" id="ARBA00023015"/>
    </source>
</evidence>
<dbReference type="PANTHER" id="PTHR44688">
    <property type="entry name" value="DNA-BINDING TRANSCRIPTIONAL ACTIVATOR DEVR_DOSR"/>
    <property type="match status" value="1"/>
</dbReference>
<evidence type="ECO:0000313" key="6">
    <source>
        <dbReference type="Proteomes" id="UP000006620"/>
    </source>
</evidence>
<dbReference type="PROSITE" id="PS00622">
    <property type="entry name" value="HTH_LUXR_1"/>
    <property type="match status" value="1"/>
</dbReference>
<dbReference type="InterPro" id="IPR036388">
    <property type="entry name" value="WH-like_DNA-bd_sf"/>
</dbReference>
<accession>F8FDI3</accession>
<keyword evidence="1" id="KW-0805">Transcription regulation</keyword>
<dbReference type="PROSITE" id="PS50043">
    <property type="entry name" value="HTH_LUXR_2"/>
    <property type="match status" value="1"/>
</dbReference>
<evidence type="ECO:0000256" key="2">
    <source>
        <dbReference type="ARBA" id="ARBA00023125"/>
    </source>
</evidence>
<dbReference type="SUPFAM" id="SSF46894">
    <property type="entry name" value="C-terminal effector domain of the bipartite response regulators"/>
    <property type="match status" value="1"/>
</dbReference>
<dbReference type="GO" id="GO:0006355">
    <property type="term" value="P:regulation of DNA-templated transcription"/>
    <property type="evidence" value="ECO:0007669"/>
    <property type="project" value="InterPro"/>
</dbReference>
<dbReference type="GO" id="GO:0003677">
    <property type="term" value="F:DNA binding"/>
    <property type="evidence" value="ECO:0007669"/>
    <property type="project" value="UniProtKB-KW"/>
</dbReference>
<dbReference type="HOGENOM" id="CLU_395269_0_0_9"/>
<dbReference type="PANTHER" id="PTHR44688:SF16">
    <property type="entry name" value="DNA-BINDING TRANSCRIPTIONAL ACTIVATOR DEVR_DOSR"/>
    <property type="match status" value="1"/>
</dbReference>
<keyword evidence="2" id="KW-0238">DNA-binding</keyword>
<gene>
    <name evidence="5" type="ordered locus">KNP414_03609</name>
</gene>
<feature type="domain" description="HTH luxR-type" evidence="4">
    <location>
        <begin position="624"/>
        <end position="689"/>
    </location>
</feature>
<dbReference type="KEGG" id="pms:KNP414_03609"/>
<dbReference type="InterPro" id="IPR016032">
    <property type="entry name" value="Sig_transdc_resp-reg_C-effctor"/>
</dbReference>
<reference evidence="6" key="1">
    <citation type="submission" date="2011-06" db="EMBL/GenBank/DDBJ databases">
        <title>Complete genome sequence of Paenibacillus mucilaginosus KNP414.</title>
        <authorList>
            <person name="Wang J."/>
            <person name="Hu S."/>
            <person name="Hu X."/>
            <person name="Zhang B."/>
            <person name="Dong D."/>
            <person name="Zhang S."/>
            <person name="Zhao K."/>
            <person name="Wu D."/>
        </authorList>
    </citation>
    <scope>NUCLEOTIDE SEQUENCE [LARGE SCALE GENOMIC DNA]</scope>
    <source>
        <strain evidence="6">KNP414</strain>
    </source>
</reference>